<evidence type="ECO:0000256" key="1">
    <source>
        <dbReference type="ARBA" id="ARBA00001971"/>
    </source>
</evidence>
<organism evidence="15 16">
    <name type="scientific">Cerrena zonata</name>
    <dbReference type="NCBI Taxonomy" id="2478898"/>
    <lineage>
        <taxon>Eukaryota</taxon>
        <taxon>Fungi</taxon>
        <taxon>Dikarya</taxon>
        <taxon>Basidiomycota</taxon>
        <taxon>Agaricomycotina</taxon>
        <taxon>Agaricomycetes</taxon>
        <taxon>Polyporales</taxon>
        <taxon>Cerrenaceae</taxon>
        <taxon>Cerrena</taxon>
    </lineage>
</organism>
<dbReference type="GO" id="GO:0004497">
    <property type="term" value="F:monooxygenase activity"/>
    <property type="evidence" value="ECO:0007669"/>
    <property type="project" value="UniProtKB-KW"/>
</dbReference>
<dbReference type="Proteomes" id="UP001385951">
    <property type="component" value="Unassembled WGS sequence"/>
</dbReference>
<evidence type="ECO:0000256" key="8">
    <source>
        <dbReference type="ARBA" id="ARBA00022989"/>
    </source>
</evidence>
<sequence length="511" mass="59293">MYTETITFACSLYFLWSLFRWVKCVWFSTVQLPPGPKGYPILGNALDIPATAPWKTFQKWSQIYGDIMYLRTPVQDLIILNSAEVAFDLLEKRSEIYSDRPTFVMHELLCLDRIFALMRYTPEWRYQRREFHQFFQQREIAKYQPIQQSQCREFIRRVLDNPSNLGKHIRLLNTATILKIVHDMDVKDMEDEYVQSATEAVSSITMTSLPGNFWIEFFPFLRNIPGWVPGAYFQRFAKDRRPTFLKVLNRPFDEMKEKMSKGYTGESLTAQLLEKLETSSEDDVEKSTKEELMRNIAATAYIGAADTTTDAVQNFFIAMSLHPEVQQKAHAELDHVVGRERLPDFEDHESLIYIQAIVLETMRWMPVTPLIFPHRVTADDVYNGMRIPKGSIVYANAWSMLHNPEEYPEPERFNPDRFIRNGRLNPDVRDPYTVAFGFGRRICPGRWLADSSLFLVIANALHVFDVGALKSDGETYDPFGKTETSGMKMHYENIPCTVTPRFAAMECLVPV</sequence>
<feature type="binding site" description="axial binding residue" evidence="13">
    <location>
        <position position="443"/>
    </location>
    <ligand>
        <name>heme</name>
        <dbReference type="ChEBI" id="CHEBI:30413"/>
    </ligand>
    <ligandPart>
        <name>Fe</name>
        <dbReference type="ChEBI" id="CHEBI:18248"/>
    </ligandPart>
</feature>
<comment type="subcellular location">
    <subcellularLocation>
        <location evidence="2">Membrane</location>
        <topology evidence="2">Single-pass membrane protein</topology>
    </subcellularLocation>
</comment>
<evidence type="ECO:0000256" key="5">
    <source>
        <dbReference type="ARBA" id="ARBA00022617"/>
    </source>
</evidence>
<evidence type="ECO:0000256" key="13">
    <source>
        <dbReference type="PIRSR" id="PIRSR602401-1"/>
    </source>
</evidence>
<comment type="similarity">
    <text evidence="4 14">Belongs to the cytochrome P450 family.</text>
</comment>
<keyword evidence="9 14" id="KW-0560">Oxidoreductase</keyword>
<dbReference type="SUPFAM" id="SSF48264">
    <property type="entry name" value="Cytochrome P450"/>
    <property type="match status" value="1"/>
</dbReference>
<dbReference type="GO" id="GO:0020037">
    <property type="term" value="F:heme binding"/>
    <property type="evidence" value="ECO:0007669"/>
    <property type="project" value="InterPro"/>
</dbReference>
<dbReference type="Gene3D" id="1.10.630.10">
    <property type="entry name" value="Cytochrome P450"/>
    <property type="match status" value="1"/>
</dbReference>
<evidence type="ECO:0000256" key="11">
    <source>
        <dbReference type="ARBA" id="ARBA00023033"/>
    </source>
</evidence>
<dbReference type="InterPro" id="IPR036396">
    <property type="entry name" value="Cyt_P450_sf"/>
</dbReference>
<reference evidence="15 16" key="1">
    <citation type="submission" date="2022-09" db="EMBL/GenBank/DDBJ databases">
        <authorList>
            <person name="Palmer J.M."/>
        </authorList>
    </citation>
    <scope>NUCLEOTIDE SEQUENCE [LARGE SCALE GENOMIC DNA]</scope>
    <source>
        <strain evidence="15 16">DSM 7382</strain>
    </source>
</reference>
<accession>A0AAW0GG65</accession>
<protein>
    <recommendedName>
        <fullName evidence="17">Cytochrome P450</fullName>
    </recommendedName>
</protein>
<evidence type="ECO:0000256" key="2">
    <source>
        <dbReference type="ARBA" id="ARBA00004167"/>
    </source>
</evidence>
<dbReference type="Pfam" id="PF00067">
    <property type="entry name" value="p450"/>
    <property type="match status" value="1"/>
</dbReference>
<dbReference type="InterPro" id="IPR002401">
    <property type="entry name" value="Cyt_P450_E_grp-I"/>
</dbReference>
<dbReference type="PANTHER" id="PTHR46300">
    <property type="entry name" value="P450, PUTATIVE (EUROFUNG)-RELATED-RELATED"/>
    <property type="match status" value="1"/>
</dbReference>
<keyword evidence="7 13" id="KW-0479">Metal-binding</keyword>
<dbReference type="PANTHER" id="PTHR46300:SF7">
    <property type="entry name" value="P450, PUTATIVE (EUROFUNG)-RELATED"/>
    <property type="match status" value="1"/>
</dbReference>
<keyword evidence="6" id="KW-0812">Transmembrane</keyword>
<comment type="pathway">
    <text evidence="3">Secondary metabolite biosynthesis.</text>
</comment>
<comment type="caution">
    <text evidence="15">The sequence shown here is derived from an EMBL/GenBank/DDBJ whole genome shotgun (WGS) entry which is preliminary data.</text>
</comment>
<evidence type="ECO:0000256" key="10">
    <source>
        <dbReference type="ARBA" id="ARBA00023004"/>
    </source>
</evidence>
<keyword evidence="5 13" id="KW-0349">Heme</keyword>
<keyword evidence="16" id="KW-1185">Reference proteome</keyword>
<keyword evidence="10 13" id="KW-0408">Iron</keyword>
<dbReference type="CDD" id="cd11065">
    <property type="entry name" value="CYP64-like"/>
    <property type="match status" value="1"/>
</dbReference>
<keyword evidence="11 14" id="KW-0503">Monooxygenase</keyword>
<dbReference type="GO" id="GO:0005506">
    <property type="term" value="F:iron ion binding"/>
    <property type="evidence" value="ECO:0007669"/>
    <property type="project" value="InterPro"/>
</dbReference>
<dbReference type="GO" id="GO:0016705">
    <property type="term" value="F:oxidoreductase activity, acting on paired donors, with incorporation or reduction of molecular oxygen"/>
    <property type="evidence" value="ECO:0007669"/>
    <property type="project" value="InterPro"/>
</dbReference>
<evidence type="ECO:0000256" key="6">
    <source>
        <dbReference type="ARBA" id="ARBA00022692"/>
    </source>
</evidence>
<dbReference type="GO" id="GO:0016020">
    <property type="term" value="C:membrane"/>
    <property type="evidence" value="ECO:0007669"/>
    <property type="project" value="UniProtKB-SubCell"/>
</dbReference>
<comment type="cofactor">
    <cofactor evidence="1 13">
        <name>heme</name>
        <dbReference type="ChEBI" id="CHEBI:30413"/>
    </cofactor>
</comment>
<keyword evidence="12" id="KW-0472">Membrane</keyword>
<dbReference type="InterPro" id="IPR017972">
    <property type="entry name" value="Cyt_P450_CS"/>
</dbReference>
<dbReference type="EMBL" id="JASBNA010000004">
    <property type="protein sequence ID" value="KAK7692406.1"/>
    <property type="molecule type" value="Genomic_DNA"/>
</dbReference>
<dbReference type="PRINTS" id="PR00463">
    <property type="entry name" value="EP450I"/>
</dbReference>
<evidence type="ECO:0000256" key="14">
    <source>
        <dbReference type="RuleBase" id="RU000461"/>
    </source>
</evidence>
<evidence type="ECO:0000256" key="4">
    <source>
        <dbReference type="ARBA" id="ARBA00010617"/>
    </source>
</evidence>
<evidence type="ECO:0000313" key="15">
    <source>
        <dbReference type="EMBL" id="KAK7692406.1"/>
    </source>
</evidence>
<evidence type="ECO:0008006" key="17">
    <source>
        <dbReference type="Google" id="ProtNLM"/>
    </source>
</evidence>
<dbReference type="PROSITE" id="PS00086">
    <property type="entry name" value="CYTOCHROME_P450"/>
    <property type="match status" value="1"/>
</dbReference>
<proteinExistence type="inferred from homology"/>
<dbReference type="InterPro" id="IPR001128">
    <property type="entry name" value="Cyt_P450"/>
</dbReference>
<evidence type="ECO:0000256" key="12">
    <source>
        <dbReference type="ARBA" id="ARBA00023136"/>
    </source>
</evidence>
<gene>
    <name evidence="15" type="ORF">QCA50_004031</name>
</gene>
<evidence type="ECO:0000256" key="7">
    <source>
        <dbReference type="ARBA" id="ARBA00022723"/>
    </source>
</evidence>
<dbReference type="AlphaFoldDB" id="A0AAW0GG65"/>
<evidence type="ECO:0000256" key="3">
    <source>
        <dbReference type="ARBA" id="ARBA00005179"/>
    </source>
</evidence>
<name>A0AAW0GG65_9APHY</name>
<keyword evidence="8" id="KW-1133">Transmembrane helix</keyword>
<evidence type="ECO:0000313" key="16">
    <source>
        <dbReference type="Proteomes" id="UP001385951"/>
    </source>
</evidence>
<dbReference type="InterPro" id="IPR050364">
    <property type="entry name" value="Cytochrome_P450_fung"/>
</dbReference>
<evidence type="ECO:0000256" key="9">
    <source>
        <dbReference type="ARBA" id="ARBA00023002"/>
    </source>
</evidence>